<proteinExistence type="predicted"/>
<keyword evidence="1" id="KW-0732">Signal</keyword>
<dbReference type="Pfam" id="PF18962">
    <property type="entry name" value="Por_Secre_tail"/>
    <property type="match status" value="1"/>
</dbReference>
<dbReference type="InterPro" id="IPR026444">
    <property type="entry name" value="Secre_tail"/>
</dbReference>
<dbReference type="RefSeq" id="WP_379686657.1">
    <property type="nucleotide sequence ID" value="NZ_JBHLYW010000009.1"/>
</dbReference>
<evidence type="ECO:0000313" key="4">
    <source>
        <dbReference type="Proteomes" id="UP001589734"/>
    </source>
</evidence>
<organism evidence="3 4">
    <name type="scientific">Flavobacterium procerum</name>
    <dbReference type="NCBI Taxonomy" id="1455569"/>
    <lineage>
        <taxon>Bacteria</taxon>
        <taxon>Pseudomonadati</taxon>
        <taxon>Bacteroidota</taxon>
        <taxon>Flavobacteriia</taxon>
        <taxon>Flavobacteriales</taxon>
        <taxon>Flavobacteriaceae</taxon>
        <taxon>Flavobacterium</taxon>
    </lineage>
</organism>
<keyword evidence="4" id="KW-1185">Reference proteome</keyword>
<dbReference type="EMBL" id="JBHLYW010000009">
    <property type="protein sequence ID" value="MFC0077740.1"/>
    <property type="molecule type" value="Genomic_DNA"/>
</dbReference>
<evidence type="ECO:0000256" key="1">
    <source>
        <dbReference type="ARBA" id="ARBA00022729"/>
    </source>
</evidence>
<dbReference type="NCBIfam" id="TIGR04183">
    <property type="entry name" value="Por_Secre_tail"/>
    <property type="match status" value="1"/>
</dbReference>
<sequence length="149" mass="16987">MKKIILIIAFVHCIFMNAQQKLNFGYDNAGNQISRVLCLNGCNSKPSKPAKEIENLDENDMEKFYSGDVISYYPNPVKEQLYIKWEVNDNVAVSSIVVYGITGQTIDKISNTENVTSQNISFEKYPVGVYLVVLYYTNKDQKSIKIIKQ</sequence>
<accession>A0ABV6BQN0</accession>
<evidence type="ECO:0000313" key="3">
    <source>
        <dbReference type="EMBL" id="MFC0077740.1"/>
    </source>
</evidence>
<feature type="domain" description="Secretion system C-terminal sorting" evidence="2">
    <location>
        <begin position="73"/>
        <end position="142"/>
    </location>
</feature>
<protein>
    <submittedName>
        <fullName evidence="3">T9SS type A sorting domain-containing protein</fullName>
    </submittedName>
</protein>
<dbReference type="Proteomes" id="UP001589734">
    <property type="component" value="Unassembled WGS sequence"/>
</dbReference>
<comment type="caution">
    <text evidence="3">The sequence shown here is derived from an EMBL/GenBank/DDBJ whole genome shotgun (WGS) entry which is preliminary data.</text>
</comment>
<reference evidence="3 4" key="1">
    <citation type="submission" date="2024-09" db="EMBL/GenBank/DDBJ databases">
        <authorList>
            <person name="Sun Q."/>
            <person name="Mori K."/>
        </authorList>
    </citation>
    <scope>NUCLEOTIDE SEQUENCE [LARGE SCALE GENOMIC DNA]</scope>
    <source>
        <strain evidence="3 4">CGMCC 1.12926</strain>
    </source>
</reference>
<name>A0ABV6BQN0_9FLAO</name>
<gene>
    <name evidence="3" type="ORF">ACFFLS_11880</name>
</gene>
<evidence type="ECO:0000259" key="2">
    <source>
        <dbReference type="Pfam" id="PF18962"/>
    </source>
</evidence>